<dbReference type="AlphaFoldDB" id="A0A6N7F1B2"/>
<organism evidence="9 10">
    <name type="scientific">Ostreibacterium oceani</name>
    <dbReference type="NCBI Taxonomy" id="2654998"/>
    <lineage>
        <taxon>Bacteria</taxon>
        <taxon>Pseudomonadati</taxon>
        <taxon>Pseudomonadota</taxon>
        <taxon>Gammaproteobacteria</taxon>
        <taxon>Cardiobacteriales</taxon>
        <taxon>Ostreibacteriaceae</taxon>
        <taxon>Ostreibacterium</taxon>
    </lineage>
</organism>
<feature type="chain" id="PRO_5026753193" evidence="7">
    <location>
        <begin position="20"/>
        <end position="296"/>
    </location>
</feature>
<feature type="transmembrane region" description="Helical" evidence="6">
    <location>
        <begin position="178"/>
        <end position="197"/>
    </location>
</feature>
<sequence>MRTVAALLAVLFWSSNALAAKFALVDIDVFQILFFQFSAAFFALLGVSVLQKEHRVFSLSFYKVSTIIIGTMGVAATIFLQYLAFSYGSILENNLIAYSWPLFVSLGAVFFLRGKNTTIRVFLALMGFVGTLLLLDKTGGFDAGNMLNLGALFAFASAITMAVYSIKASTLASPQTALIPATFIGAVFSLVCLFFAGEFSWTLQPILISIYIGIGPMALGYYFWTYAMSGDGASRLAPLGYATPLLSTIVLLLSGEAYTERTLLGMLIVLLSTTMTLMISRKKIEVRPGCAMCTNE</sequence>
<name>A0A6N7F1B2_9GAMM</name>
<evidence type="ECO:0000256" key="6">
    <source>
        <dbReference type="SAM" id="Phobius"/>
    </source>
</evidence>
<keyword evidence="2" id="KW-1003">Cell membrane</keyword>
<evidence type="ECO:0000313" key="10">
    <source>
        <dbReference type="Proteomes" id="UP000471298"/>
    </source>
</evidence>
<dbReference type="PANTHER" id="PTHR42920">
    <property type="entry name" value="OS03G0707200 PROTEIN-RELATED"/>
    <property type="match status" value="1"/>
</dbReference>
<keyword evidence="7" id="KW-0732">Signal</keyword>
<dbReference type="Proteomes" id="UP000471298">
    <property type="component" value="Unassembled WGS sequence"/>
</dbReference>
<keyword evidence="3 6" id="KW-0812">Transmembrane</keyword>
<dbReference type="InterPro" id="IPR051258">
    <property type="entry name" value="Diverse_Substrate_Transporter"/>
</dbReference>
<feature type="transmembrane region" description="Helical" evidence="6">
    <location>
        <begin position="119"/>
        <end position="135"/>
    </location>
</feature>
<reference evidence="9 10" key="1">
    <citation type="submission" date="2019-10" db="EMBL/GenBank/DDBJ databases">
        <title>Cardiobacteriales fam. a chemoheterotrophic member of the order Cardiobacteriales, and proposal of Cardiobacteriales fam. nov.</title>
        <authorList>
            <person name="Wang C."/>
        </authorList>
    </citation>
    <scope>NUCLEOTIDE SEQUENCE [LARGE SCALE GENOMIC DNA]</scope>
    <source>
        <strain evidence="9 10">ML27</strain>
    </source>
</reference>
<evidence type="ECO:0000256" key="5">
    <source>
        <dbReference type="ARBA" id="ARBA00023136"/>
    </source>
</evidence>
<dbReference type="InParanoid" id="A0A6N7F1B2"/>
<feature type="transmembrane region" description="Helical" evidence="6">
    <location>
        <begin position="203"/>
        <end position="224"/>
    </location>
</feature>
<dbReference type="InterPro" id="IPR037185">
    <property type="entry name" value="EmrE-like"/>
</dbReference>
<comment type="subcellular location">
    <subcellularLocation>
        <location evidence="1">Cell membrane</location>
        <topology evidence="1">Multi-pass membrane protein</topology>
    </subcellularLocation>
</comment>
<dbReference type="SUPFAM" id="SSF103481">
    <property type="entry name" value="Multidrug resistance efflux transporter EmrE"/>
    <property type="match status" value="2"/>
</dbReference>
<dbReference type="EMBL" id="WHNW01000008">
    <property type="protein sequence ID" value="MPV86578.1"/>
    <property type="molecule type" value="Genomic_DNA"/>
</dbReference>
<evidence type="ECO:0000256" key="7">
    <source>
        <dbReference type="SAM" id="SignalP"/>
    </source>
</evidence>
<dbReference type="GO" id="GO:0005886">
    <property type="term" value="C:plasma membrane"/>
    <property type="evidence" value="ECO:0007669"/>
    <property type="project" value="UniProtKB-SubCell"/>
</dbReference>
<dbReference type="InterPro" id="IPR000620">
    <property type="entry name" value="EamA_dom"/>
</dbReference>
<dbReference type="RefSeq" id="WP_152810571.1">
    <property type="nucleotide sequence ID" value="NZ_WHNW01000008.1"/>
</dbReference>
<protein>
    <submittedName>
        <fullName evidence="9">EamA family transporter</fullName>
    </submittedName>
</protein>
<evidence type="ECO:0000256" key="2">
    <source>
        <dbReference type="ARBA" id="ARBA00022475"/>
    </source>
</evidence>
<feature type="domain" description="EamA" evidence="8">
    <location>
        <begin position="149"/>
        <end position="277"/>
    </location>
</feature>
<comment type="caution">
    <text evidence="9">The sequence shown here is derived from an EMBL/GenBank/DDBJ whole genome shotgun (WGS) entry which is preliminary data.</text>
</comment>
<keyword evidence="5 6" id="KW-0472">Membrane</keyword>
<accession>A0A6N7F1B2</accession>
<feature type="transmembrane region" description="Helical" evidence="6">
    <location>
        <begin position="29"/>
        <end position="50"/>
    </location>
</feature>
<feature type="domain" description="EamA" evidence="8">
    <location>
        <begin position="5"/>
        <end position="135"/>
    </location>
</feature>
<keyword evidence="10" id="KW-1185">Reference proteome</keyword>
<keyword evidence="4 6" id="KW-1133">Transmembrane helix</keyword>
<dbReference type="Pfam" id="PF00892">
    <property type="entry name" value="EamA"/>
    <property type="match status" value="2"/>
</dbReference>
<feature type="transmembrane region" description="Helical" evidence="6">
    <location>
        <begin position="62"/>
        <end position="83"/>
    </location>
</feature>
<feature type="transmembrane region" description="Helical" evidence="6">
    <location>
        <begin position="147"/>
        <end position="166"/>
    </location>
</feature>
<proteinExistence type="predicted"/>
<feature type="transmembrane region" description="Helical" evidence="6">
    <location>
        <begin position="236"/>
        <end position="255"/>
    </location>
</feature>
<evidence type="ECO:0000259" key="8">
    <source>
        <dbReference type="Pfam" id="PF00892"/>
    </source>
</evidence>
<feature type="transmembrane region" description="Helical" evidence="6">
    <location>
        <begin position="261"/>
        <end position="279"/>
    </location>
</feature>
<evidence type="ECO:0000256" key="3">
    <source>
        <dbReference type="ARBA" id="ARBA00022692"/>
    </source>
</evidence>
<gene>
    <name evidence="9" type="ORF">GCU85_07525</name>
</gene>
<feature type="transmembrane region" description="Helical" evidence="6">
    <location>
        <begin position="95"/>
        <end position="112"/>
    </location>
</feature>
<dbReference type="PANTHER" id="PTHR42920:SF11">
    <property type="entry name" value="INNER MEMBRANE PROTEIN YTFF"/>
    <property type="match status" value="1"/>
</dbReference>
<evidence type="ECO:0000256" key="4">
    <source>
        <dbReference type="ARBA" id="ARBA00022989"/>
    </source>
</evidence>
<feature type="signal peptide" evidence="7">
    <location>
        <begin position="1"/>
        <end position="19"/>
    </location>
</feature>
<evidence type="ECO:0000313" key="9">
    <source>
        <dbReference type="EMBL" id="MPV86578.1"/>
    </source>
</evidence>
<evidence type="ECO:0000256" key="1">
    <source>
        <dbReference type="ARBA" id="ARBA00004651"/>
    </source>
</evidence>